<evidence type="ECO:0000256" key="4">
    <source>
        <dbReference type="ARBA" id="ARBA00022989"/>
    </source>
</evidence>
<evidence type="ECO:0000256" key="3">
    <source>
        <dbReference type="ARBA" id="ARBA00022968"/>
    </source>
</evidence>
<dbReference type="GO" id="GO:0016020">
    <property type="term" value="C:membrane"/>
    <property type="evidence" value="ECO:0007669"/>
    <property type="project" value="UniProtKB-SubCell"/>
</dbReference>
<comment type="caution">
    <text evidence="8">The sequence shown here is derived from an EMBL/GenBank/DDBJ whole genome shotgun (WGS) entry which is preliminary data.</text>
</comment>
<organism evidence="8 9">
    <name type="scientific">Riccia sorocarpa</name>
    <dbReference type="NCBI Taxonomy" id="122646"/>
    <lineage>
        <taxon>Eukaryota</taxon>
        <taxon>Viridiplantae</taxon>
        <taxon>Streptophyta</taxon>
        <taxon>Embryophyta</taxon>
        <taxon>Marchantiophyta</taxon>
        <taxon>Marchantiopsida</taxon>
        <taxon>Marchantiidae</taxon>
        <taxon>Marchantiales</taxon>
        <taxon>Ricciaceae</taxon>
        <taxon>Riccia</taxon>
    </lineage>
</organism>
<comment type="subcellular location">
    <subcellularLocation>
        <location evidence="1">Membrane</location>
        <topology evidence="1">Single-pass type II membrane protein</topology>
    </subcellularLocation>
</comment>
<protein>
    <submittedName>
        <fullName evidence="8">Uncharacterized protein</fullName>
    </submittedName>
</protein>
<keyword evidence="5 7" id="KW-0472">Membrane</keyword>
<dbReference type="PANTHER" id="PTHR12270">
    <property type="entry name" value="GLYCOSYLTRANSFERASE-RELATED"/>
    <property type="match status" value="1"/>
</dbReference>
<dbReference type="EMBL" id="JBJQOH010000003">
    <property type="protein sequence ID" value="KAL3692962.1"/>
    <property type="molecule type" value="Genomic_DNA"/>
</dbReference>
<feature type="transmembrane region" description="Helical" evidence="7">
    <location>
        <begin position="35"/>
        <end position="58"/>
    </location>
</feature>
<evidence type="ECO:0000256" key="6">
    <source>
        <dbReference type="ARBA" id="ARBA00023180"/>
    </source>
</evidence>
<dbReference type="AlphaFoldDB" id="A0ABD3HQY0"/>
<evidence type="ECO:0000256" key="7">
    <source>
        <dbReference type="SAM" id="Phobius"/>
    </source>
</evidence>
<evidence type="ECO:0000313" key="9">
    <source>
        <dbReference type="Proteomes" id="UP001633002"/>
    </source>
</evidence>
<keyword evidence="2 7" id="KW-0812">Transmembrane</keyword>
<dbReference type="Proteomes" id="UP001633002">
    <property type="component" value="Unassembled WGS sequence"/>
</dbReference>
<evidence type="ECO:0000256" key="2">
    <source>
        <dbReference type="ARBA" id="ARBA00022692"/>
    </source>
</evidence>
<dbReference type="InterPro" id="IPR051292">
    <property type="entry name" value="Xyl/GlcA_transferase"/>
</dbReference>
<evidence type="ECO:0000313" key="8">
    <source>
        <dbReference type="EMBL" id="KAL3692962.1"/>
    </source>
</evidence>
<proteinExistence type="predicted"/>
<name>A0ABD3HQY0_9MARC</name>
<keyword evidence="3" id="KW-0735">Signal-anchor</keyword>
<keyword evidence="6" id="KW-0325">Glycoprotein</keyword>
<sequence>MGVQRSIYPSKRKLQKLALDPFHAYEETTGGEKRSLGLCGVLLVAQVLALIMICQALAASSFRGRGDSQDPQLLSLKKLKDVNNYAHDPRVTQTYLLLMRVWFFEHVYEHPRPKLIALESLEIDGAAPILSNIPQRPKDITLVTQTSPDRLTVVEKTAATWTGELVAVIYIDRSVRNETYHLYRRVWDLHTRIEALGLCRLNIYFAVDDEDGLQLDDFQGSAYELYPVNALRNLAIDKTNTELVLLLDADFLPSPGLHESLTGSDEMYEEIHRRTTEQRQLLVVPAFEAIQNSDSRSEATELEIPKNKLEVLQGWRDGSIDCFHCSRCPCCHKPTDHIRYFDSATKSLYRIIYRESFEPYFVAAKAVIPKYDDRFRGYGKNKQQHAYHCTSLGFDWWVLPKTFVFAIPHPPSEAWKIWDRQETLQRVRVMGLYKRFKKEVQQATLTAPLASRHVEPVRQCHMRKNTSLRVLEK</sequence>
<accession>A0ABD3HQY0</accession>
<evidence type="ECO:0000256" key="5">
    <source>
        <dbReference type="ARBA" id="ARBA00023136"/>
    </source>
</evidence>
<keyword evidence="4 7" id="KW-1133">Transmembrane helix</keyword>
<evidence type="ECO:0000256" key="1">
    <source>
        <dbReference type="ARBA" id="ARBA00004606"/>
    </source>
</evidence>
<reference evidence="8 9" key="1">
    <citation type="submission" date="2024-09" db="EMBL/GenBank/DDBJ databases">
        <title>Chromosome-scale assembly of Riccia sorocarpa.</title>
        <authorList>
            <person name="Paukszto L."/>
        </authorList>
    </citation>
    <scope>NUCLEOTIDE SEQUENCE [LARGE SCALE GENOMIC DNA]</scope>
    <source>
        <strain evidence="8">LP-2024</strain>
        <tissue evidence="8">Aerial parts of the thallus</tissue>
    </source>
</reference>
<dbReference type="Pfam" id="PF13896">
    <property type="entry name" value="Glyco_transf_49"/>
    <property type="match status" value="1"/>
</dbReference>
<keyword evidence="9" id="KW-1185">Reference proteome</keyword>
<gene>
    <name evidence="8" type="ORF">R1sor_006613</name>
</gene>
<dbReference type="PANTHER" id="PTHR12270:SF52">
    <property type="entry name" value="GLYCOSYLTRANSFERASE-LIKE PROTEIN GNT13-RELATED"/>
    <property type="match status" value="1"/>
</dbReference>